<evidence type="ECO:0000256" key="2">
    <source>
        <dbReference type="PROSITE-ProRule" id="PRU00169"/>
    </source>
</evidence>
<protein>
    <submittedName>
        <fullName evidence="5">Response regulator transcription factor</fullName>
    </submittedName>
</protein>
<dbReference type="GO" id="GO:0000160">
    <property type="term" value="P:phosphorelay signal transduction system"/>
    <property type="evidence" value="ECO:0007669"/>
    <property type="project" value="InterPro"/>
</dbReference>
<evidence type="ECO:0000313" key="5">
    <source>
        <dbReference type="EMBL" id="WOE74944.1"/>
    </source>
</evidence>
<feature type="modified residue" description="4-aspartylphosphate" evidence="2">
    <location>
        <position position="54"/>
    </location>
</feature>
<dbReference type="PANTHER" id="PTHR45566:SF1">
    <property type="entry name" value="HTH-TYPE TRANSCRIPTIONAL REGULATOR YHJB-RELATED"/>
    <property type="match status" value="1"/>
</dbReference>
<evidence type="ECO:0000313" key="6">
    <source>
        <dbReference type="Proteomes" id="UP001302429"/>
    </source>
</evidence>
<reference evidence="5 6" key="1">
    <citation type="submission" date="2023-10" db="EMBL/GenBank/DDBJ databases">
        <title>Complete genome sequence of a Sphingomonadaceae bacterium.</title>
        <authorList>
            <person name="Yan C."/>
        </authorList>
    </citation>
    <scope>NUCLEOTIDE SEQUENCE [LARGE SCALE GENOMIC DNA]</scope>
    <source>
        <strain evidence="5 6">SCSIO 66989</strain>
    </source>
</reference>
<name>A0AA97HZP3_9SPHN</name>
<dbReference type="CDD" id="cd06170">
    <property type="entry name" value="LuxR_C_like"/>
    <property type="match status" value="1"/>
</dbReference>
<dbReference type="Gene3D" id="3.40.50.2300">
    <property type="match status" value="1"/>
</dbReference>
<dbReference type="AlphaFoldDB" id="A0AA97HZP3"/>
<keyword evidence="1 2" id="KW-0597">Phosphoprotein</keyword>
<dbReference type="Pfam" id="PF00196">
    <property type="entry name" value="GerE"/>
    <property type="match status" value="1"/>
</dbReference>
<dbReference type="InterPro" id="IPR001789">
    <property type="entry name" value="Sig_transdc_resp-reg_receiver"/>
</dbReference>
<dbReference type="SMART" id="SM00448">
    <property type="entry name" value="REC"/>
    <property type="match status" value="1"/>
</dbReference>
<dbReference type="CDD" id="cd17535">
    <property type="entry name" value="REC_NarL-like"/>
    <property type="match status" value="1"/>
</dbReference>
<dbReference type="PROSITE" id="PS50043">
    <property type="entry name" value="HTH_LUXR_2"/>
    <property type="match status" value="1"/>
</dbReference>
<dbReference type="RefSeq" id="WP_317081413.1">
    <property type="nucleotide sequence ID" value="NZ_CP136594.1"/>
</dbReference>
<dbReference type="Proteomes" id="UP001302429">
    <property type="component" value="Chromosome"/>
</dbReference>
<dbReference type="PROSITE" id="PS00622">
    <property type="entry name" value="HTH_LUXR_1"/>
    <property type="match status" value="1"/>
</dbReference>
<feature type="domain" description="Response regulatory" evidence="4">
    <location>
        <begin position="3"/>
        <end position="119"/>
    </location>
</feature>
<dbReference type="InterPro" id="IPR036388">
    <property type="entry name" value="WH-like_DNA-bd_sf"/>
</dbReference>
<dbReference type="PROSITE" id="PS50110">
    <property type="entry name" value="RESPONSE_REGULATORY"/>
    <property type="match status" value="1"/>
</dbReference>
<evidence type="ECO:0000259" key="4">
    <source>
        <dbReference type="PROSITE" id="PS50110"/>
    </source>
</evidence>
<proteinExistence type="predicted"/>
<dbReference type="Gene3D" id="1.10.10.10">
    <property type="entry name" value="Winged helix-like DNA-binding domain superfamily/Winged helix DNA-binding domain"/>
    <property type="match status" value="1"/>
</dbReference>
<dbReference type="KEGG" id="acoa:RB602_14055"/>
<dbReference type="InterPro" id="IPR011006">
    <property type="entry name" value="CheY-like_superfamily"/>
</dbReference>
<sequence>MPRIVITDDHPLFRSALSQAVSKVWPDADIVEAETIAQARSALEDAASDLLLLDVHLPDSNGLTALLDFRQDFPAMPIAIVSASEEAGVSNAAQSLGACAFIPKSAPLEDMRRALAAVEQGDFWFPIATETSDADNDDFTKLASLTPAQRRILMLINEGLLNKQIAFQMDISEATVKAHITAIFRKLGVINRTQAVLIAQKLDVPLPVTNMP</sequence>
<dbReference type="InterPro" id="IPR051015">
    <property type="entry name" value="EvgA-like"/>
</dbReference>
<dbReference type="PANTHER" id="PTHR45566">
    <property type="entry name" value="HTH-TYPE TRANSCRIPTIONAL REGULATOR YHJB-RELATED"/>
    <property type="match status" value="1"/>
</dbReference>
<dbReference type="PRINTS" id="PR00038">
    <property type="entry name" value="HTHLUXR"/>
</dbReference>
<dbReference type="InterPro" id="IPR058245">
    <property type="entry name" value="NreC/VraR/RcsB-like_REC"/>
</dbReference>
<feature type="domain" description="HTH luxR-type" evidence="3">
    <location>
        <begin position="138"/>
        <end position="203"/>
    </location>
</feature>
<evidence type="ECO:0000259" key="3">
    <source>
        <dbReference type="PROSITE" id="PS50043"/>
    </source>
</evidence>
<dbReference type="SMART" id="SM00421">
    <property type="entry name" value="HTH_LUXR"/>
    <property type="match status" value="1"/>
</dbReference>
<dbReference type="SUPFAM" id="SSF52172">
    <property type="entry name" value="CheY-like"/>
    <property type="match status" value="1"/>
</dbReference>
<gene>
    <name evidence="5" type="ORF">RB602_14055</name>
</gene>
<evidence type="ECO:0000256" key="1">
    <source>
        <dbReference type="ARBA" id="ARBA00022553"/>
    </source>
</evidence>
<dbReference type="Pfam" id="PF00072">
    <property type="entry name" value="Response_reg"/>
    <property type="match status" value="1"/>
</dbReference>
<dbReference type="GO" id="GO:0006355">
    <property type="term" value="P:regulation of DNA-templated transcription"/>
    <property type="evidence" value="ECO:0007669"/>
    <property type="project" value="InterPro"/>
</dbReference>
<keyword evidence="6" id="KW-1185">Reference proteome</keyword>
<dbReference type="InterPro" id="IPR000792">
    <property type="entry name" value="Tscrpt_reg_LuxR_C"/>
</dbReference>
<organism evidence="5 6">
    <name type="scientific">Alterisphingorhabdus coralli</name>
    <dbReference type="NCBI Taxonomy" id="3071408"/>
    <lineage>
        <taxon>Bacteria</taxon>
        <taxon>Pseudomonadati</taxon>
        <taxon>Pseudomonadota</taxon>
        <taxon>Alphaproteobacteria</taxon>
        <taxon>Sphingomonadales</taxon>
        <taxon>Sphingomonadaceae</taxon>
        <taxon>Alterisphingorhabdus (ex Yan et al. 2024)</taxon>
    </lineage>
</organism>
<dbReference type="EMBL" id="CP136594">
    <property type="protein sequence ID" value="WOE74944.1"/>
    <property type="molecule type" value="Genomic_DNA"/>
</dbReference>
<accession>A0AA97HZP3</accession>